<protein>
    <submittedName>
        <fullName evidence="2">Uncharacterized protein</fullName>
    </submittedName>
</protein>
<accession>A0A8T8T0B1</accession>
<gene>
    <name evidence="2" type="ORF">A4X13_0g3867</name>
</gene>
<comment type="caution">
    <text evidence="2">The sequence shown here is derived from an EMBL/GenBank/DDBJ whole genome shotgun (WGS) entry which is preliminary data.</text>
</comment>
<dbReference type="AlphaFoldDB" id="A0A8T8T0B1"/>
<proteinExistence type="predicted"/>
<feature type="region of interest" description="Disordered" evidence="1">
    <location>
        <begin position="76"/>
        <end position="95"/>
    </location>
</feature>
<reference evidence="2" key="1">
    <citation type="submission" date="2016-04" db="EMBL/GenBank/DDBJ databases">
        <authorList>
            <person name="Nguyen H.D."/>
            <person name="Samba Siva P."/>
            <person name="Cullis J."/>
            <person name="Levesque C.A."/>
            <person name="Hambleton S."/>
        </authorList>
    </citation>
    <scope>NUCLEOTIDE SEQUENCE</scope>
    <source>
        <strain evidence="2">DAOMC 236416</strain>
    </source>
</reference>
<organism evidence="2 3">
    <name type="scientific">Tilletia indica</name>
    <dbReference type="NCBI Taxonomy" id="43049"/>
    <lineage>
        <taxon>Eukaryota</taxon>
        <taxon>Fungi</taxon>
        <taxon>Dikarya</taxon>
        <taxon>Basidiomycota</taxon>
        <taxon>Ustilaginomycotina</taxon>
        <taxon>Exobasidiomycetes</taxon>
        <taxon>Tilletiales</taxon>
        <taxon>Tilletiaceae</taxon>
        <taxon>Tilletia</taxon>
    </lineage>
</organism>
<reference evidence="2" key="2">
    <citation type="journal article" date="2019" name="IMA Fungus">
        <title>Genome sequencing and comparison of five Tilletia species to identify candidate genes for the detection of regulated species infecting wheat.</title>
        <authorList>
            <person name="Nguyen H.D.T."/>
            <person name="Sultana T."/>
            <person name="Kesanakurti P."/>
            <person name="Hambleton S."/>
        </authorList>
    </citation>
    <scope>NUCLEOTIDE SEQUENCE</scope>
    <source>
        <strain evidence="2">DAOMC 236416</strain>
    </source>
</reference>
<dbReference type="EMBL" id="LWDF02000233">
    <property type="protein sequence ID" value="KAE8251735.1"/>
    <property type="molecule type" value="Genomic_DNA"/>
</dbReference>
<dbReference type="Proteomes" id="UP000077521">
    <property type="component" value="Unassembled WGS sequence"/>
</dbReference>
<name>A0A8T8T0B1_9BASI</name>
<keyword evidence="3" id="KW-1185">Reference proteome</keyword>
<sequence>MPYLGVAANLCAYSIFETQQPPGQYDSNSTRVVEDGRIFTLEDGDLPELRYWLLLGSRREFTVLVHANTSYVPTVATDPKNPRAGRGTTNSPRPLATEDYVATLDDSPNMDRSLGQPNIVDYGSSIVNRTWTDSKGATHPIQDGDYRMLVRLLRLNSDPSQERSYDSYLSPMFRIRQKKNSTFHPHPLL</sequence>
<evidence type="ECO:0000313" key="3">
    <source>
        <dbReference type="Proteomes" id="UP000077521"/>
    </source>
</evidence>
<evidence type="ECO:0000256" key="1">
    <source>
        <dbReference type="SAM" id="MobiDB-lite"/>
    </source>
</evidence>
<evidence type="ECO:0000313" key="2">
    <source>
        <dbReference type="EMBL" id="KAE8251735.1"/>
    </source>
</evidence>